<dbReference type="AlphaFoldDB" id="A0A2M6W398"/>
<accession>A0A2M6W398</accession>
<dbReference type="EMBL" id="PFBX01000046">
    <property type="protein sequence ID" value="PIT87205.1"/>
    <property type="molecule type" value="Genomic_DNA"/>
</dbReference>
<comment type="caution">
    <text evidence="1">The sequence shown here is derived from an EMBL/GenBank/DDBJ whole genome shotgun (WGS) entry which is preliminary data.</text>
</comment>
<evidence type="ECO:0000313" key="1">
    <source>
        <dbReference type="EMBL" id="PIT87205.1"/>
    </source>
</evidence>
<reference evidence="2" key="1">
    <citation type="submission" date="2017-09" db="EMBL/GenBank/DDBJ databases">
        <title>Depth-based differentiation of microbial function through sediment-hosted aquifers and enrichment of novel symbionts in the deep terrestrial subsurface.</title>
        <authorList>
            <person name="Probst A.J."/>
            <person name="Ladd B."/>
            <person name="Jarett J.K."/>
            <person name="Geller-Mcgrath D.E."/>
            <person name="Sieber C.M.K."/>
            <person name="Emerson J.B."/>
            <person name="Anantharaman K."/>
            <person name="Thomas B.C."/>
            <person name="Malmstrom R."/>
            <person name="Stieglmeier M."/>
            <person name="Klingl A."/>
            <person name="Woyke T."/>
            <person name="Ryan C.M."/>
            <person name="Banfield J.F."/>
        </authorList>
    </citation>
    <scope>NUCLEOTIDE SEQUENCE [LARGE SCALE GENOMIC DNA]</scope>
</reference>
<protein>
    <submittedName>
        <fullName evidence="1">Uncharacterized protein</fullName>
    </submittedName>
</protein>
<proteinExistence type="predicted"/>
<evidence type="ECO:0000313" key="2">
    <source>
        <dbReference type="Proteomes" id="UP000231183"/>
    </source>
</evidence>
<gene>
    <name evidence="1" type="ORF">COU31_04135</name>
</gene>
<dbReference type="Proteomes" id="UP000231183">
    <property type="component" value="Unassembled WGS sequence"/>
</dbReference>
<sequence>MSFLSRLLGGNQLKQTDSNPVEQAVIVNFSYLGGTDLSQFFQLEEELESAINTNNVGEYDGNEVATDGSHGTLFIYGTDADKLFDVVSPILKKAKSIKDITVTVRYGPPADGVKEKVVKL</sequence>
<name>A0A2M6W398_9BACT</name>
<organism evidence="1 2">
    <name type="scientific">Candidatus Magasanikbacteria bacterium CG10_big_fil_rev_8_21_14_0_10_40_10</name>
    <dbReference type="NCBI Taxonomy" id="1974648"/>
    <lineage>
        <taxon>Bacteria</taxon>
        <taxon>Candidatus Magasanikiibacteriota</taxon>
    </lineage>
</organism>